<protein>
    <submittedName>
        <fullName evidence="1">Uncharacterized protein</fullName>
    </submittedName>
</protein>
<proteinExistence type="predicted"/>
<reference evidence="1 2" key="1">
    <citation type="journal article" date="2015" name="Nature">
        <title>rRNA introns, odd ribosomes, and small enigmatic genomes across a large radiation of phyla.</title>
        <authorList>
            <person name="Brown C.T."/>
            <person name="Hug L.A."/>
            <person name="Thomas B.C."/>
            <person name="Sharon I."/>
            <person name="Castelle C.J."/>
            <person name="Singh A."/>
            <person name="Wilkins M.J."/>
            <person name="Williams K.H."/>
            <person name="Banfield J.F."/>
        </authorList>
    </citation>
    <scope>NUCLEOTIDE SEQUENCE [LARGE SCALE GENOMIC DNA]</scope>
</reference>
<gene>
    <name evidence="1" type="ORF">UT34_C0001G0352</name>
</gene>
<sequence>MPPRDSVFSEVMGICRGSVQDFVLTPDSPAEFAQKATDILSRPGVLPLLPEVCVIDCKFTLDPFREGNPNKIAVRYTLNTGDPDAERAIGSIVVGIASKQGAQILNHGRIIRNPEGSRIGREDLIVQVTSNEHLF</sequence>
<organism evidence="1 2">
    <name type="scientific">candidate division WS6 bacterium GW2011_GWF2_39_15</name>
    <dbReference type="NCBI Taxonomy" id="1619100"/>
    <lineage>
        <taxon>Bacteria</taxon>
        <taxon>Candidatus Dojkabacteria</taxon>
    </lineage>
</organism>
<dbReference type="AlphaFoldDB" id="A0A0G0QXG0"/>
<name>A0A0G0QXG0_9BACT</name>
<evidence type="ECO:0000313" key="1">
    <source>
        <dbReference type="EMBL" id="KKR06312.1"/>
    </source>
</evidence>
<dbReference type="EMBL" id="LBWK01000001">
    <property type="protein sequence ID" value="KKR06312.1"/>
    <property type="molecule type" value="Genomic_DNA"/>
</dbReference>
<dbReference type="STRING" id="1619100.UT34_C0001G0352"/>
<dbReference type="Proteomes" id="UP000034799">
    <property type="component" value="Unassembled WGS sequence"/>
</dbReference>
<accession>A0A0G0QXG0</accession>
<comment type="caution">
    <text evidence="1">The sequence shown here is derived from an EMBL/GenBank/DDBJ whole genome shotgun (WGS) entry which is preliminary data.</text>
</comment>
<evidence type="ECO:0000313" key="2">
    <source>
        <dbReference type="Proteomes" id="UP000034799"/>
    </source>
</evidence>